<dbReference type="EMBL" id="JACCBH010000001">
    <property type="protein sequence ID" value="NYD55434.1"/>
    <property type="molecule type" value="Genomic_DNA"/>
</dbReference>
<dbReference type="Gene3D" id="3.40.50.1010">
    <property type="entry name" value="5'-nuclease"/>
    <property type="match status" value="1"/>
</dbReference>
<sequence>MTLRVSYVEARAAIASAVRHNRITSRGAQEAIGSLEIVWGAMWIIELTDPLVRRAAEFADAHALRGYDVTHCAAAELVHGRSVVAAAGDAALLESWCAVGFAVADTAP</sequence>
<evidence type="ECO:0000313" key="1">
    <source>
        <dbReference type="EMBL" id="NYD55434.1"/>
    </source>
</evidence>
<dbReference type="AlphaFoldDB" id="A0A7Y9JQ84"/>
<keyword evidence="2" id="KW-1185">Reference proteome</keyword>
<evidence type="ECO:0008006" key="3">
    <source>
        <dbReference type="Google" id="ProtNLM"/>
    </source>
</evidence>
<reference evidence="1 2" key="1">
    <citation type="submission" date="2020-07" db="EMBL/GenBank/DDBJ databases">
        <title>Sequencing the genomes of 1000 actinobacteria strains.</title>
        <authorList>
            <person name="Klenk H.-P."/>
        </authorList>
    </citation>
    <scope>NUCLEOTIDE SEQUENCE [LARGE SCALE GENOMIC DNA]</scope>
    <source>
        <strain evidence="1 2">DSM 22185</strain>
    </source>
</reference>
<proteinExistence type="predicted"/>
<accession>A0A7Y9JQ84</accession>
<dbReference type="Proteomes" id="UP000552045">
    <property type="component" value="Unassembled WGS sequence"/>
</dbReference>
<comment type="caution">
    <text evidence="1">The sequence shown here is derived from an EMBL/GenBank/DDBJ whole genome shotgun (WGS) entry which is preliminary data.</text>
</comment>
<protein>
    <recommendedName>
        <fullName evidence="3">PIN domain-containing protein</fullName>
    </recommendedName>
</protein>
<dbReference type="CDD" id="cd09874">
    <property type="entry name" value="PIN_MT3492-like"/>
    <property type="match status" value="1"/>
</dbReference>
<name>A0A7Y9JQ84_9MICO</name>
<evidence type="ECO:0000313" key="2">
    <source>
        <dbReference type="Proteomes" id="UP000552045"/>
    </source>
</evidence>
<organism evidence="1 2">
    <name type="scientific">Microbacterium pseudoresistens</name>
    <dbReference type="NCBI Taxonomy" id="640634"/>
    <lineage>
        <taxon>Bacteria</taxon>
        <taxon>Bacillati</taxon>
        <taxon>Actinomycetota</taxon>
        <taxon>Actinomycetes</taxon>
        <taxon>Micrococcales</taxon>
        <taxon>Microbacteriaceae</taxon>
        <taxon>Microbacterium</taxon>
    </lineage>
</organism>
<gene>
    <name evidence="1" type="ORF">BKA02_002489</name>
</gene>